<evidence type="ECO:0000256" key="4">
    <source>
        <dbReference type="ARBA" id="ARBA00022723"/>
    </source>
</evidence>
<dbReference type="EC" id="3.5.4.4" evidence="3"/>
<dbReference type="GO" id="GO:0005829">
    <property type="term" value="C:cytosol"/>
    <property type="evidence" value="ECO:0007669"/>
    <property type="project" value="TreeGrafter"/>
</dbReference>
<dbReference type="eggNOG" id="COG1816">
    <property type="taxonomic scope" value="Bacteria"/>
</dbReference>
<evidence type="ECO:0000259" key="7">
    <source>
        <dbReference type="Pfam" id="PF00962"/>
    </source>
</evidence>
<dbReference type="GO" id="GO:0004000">
    <property type="term" value="F:adenosine deaminase activity"/>
    <property type="evidence" value="ECO:0007669"/>
    <property type="project" value="TreeGrafter"/>
</dbReference>
<evidence type="ECO:0000256" key="1">
    <source>
        <dbReference type="ARBA" id="ARBA00001947"/>
    </source>
</evidence>
<accession>L1M935</accession>
<evidence type="ECO:0000256" key="5">
    <source>
        <dbReference type="ARBA" id="ARBA00022801"/>
    </source>
</evidence>
<evidence type="ECO:0000256" key="3">
    <source>
        <dbReference type="ARBA" id="ARBA00012784"/>
    </source>
</evidence>
<dbReference type="Proteomes" id="UP000010445">
    <property type="component" value="Unassembled WGS sequence"/>
</dbReference>
<dbReference type="PANTHER" id="PTHR11409">
    <property type="entry name" value="ADENOSINE DEAMINASE"/>
    <property type="match status" value="1"/>
</dbReference>
<dbReference type="GO" id="GO:0046872">
    <property type="term" value="F:metal ion binding"/>
    <property type="evidence" value="ECO:0007669"/>
    <property type="project" value="UniProtKB-KW"/>
</dbReference>
<dbReference type="RefSeq" id="WP_006062570.1">
    <property type="nucleotide sequence ID" value="NZ_KB290826.1"/>
</dbReference>
<dbReference type="InterPro" id="IPR001365">
    <property type="entry name" value="A_deaminase_dom"/>
</dbReference>
<dbReference type="SUPFAM" id="SSF51556">
    <property type="entry name" value="Metallo-dependent hydrolases"/>
    <property type="match status" value="1"/>
</dbReference>
<dbReference type="Gene3D" id="3.20.20.140">
    <property type="entry name" value="Metal-dependent hydrolases"/>
    <property type="match status" value="1"/>
</dbReference>
<organism evidence="8 9">
    <name type="scientific">Corynebacterium durum F0235</name>
    <dbReference type="NCBI Taxonomy" id="1035195"/>
    <lineage>
        <taxon>Bacteria</taxon>
        <taxon>Bacillati</taxon>
        <taxon>Actinomycetota</taxon>
        <taxon>Actinomycetes</taxon>
        <taxon>Mycobacteriales</taxon>
        <taxon>Corynebacteriaceae</taxon>
        <taxon>Corynebacterium</taxon>
    </lineage>
</organism>
<keyword evidence="6" id="KW-0862">Zinc</keyword>
<dbReference type="Pfam" id="PF00962">
    <property type="entry name" value="A_deaminase"/>
    <property type="match status" value="1"/>
</dbReference>
<evidence type="ECO:0000256" key="6">
    <source>
        <dbReference type="ARBA" id="ARBA00022833"/>
    </source>
</evidence>
<dbReference type="PANTHER" id="PTHR11409:SF43">
    <property type="entry name" value="ADENOSINE DEAMINASE"/>
    <property type="match status" value="1"/>
</dbReference>
<keyword evidence="5" id="KW-0378">Hydrolase</keyword>
<dbReference type="OrthoDB" id="9779574at2"/>
<reference evidence="8 9" key="1">
    <citation type="submission" date="2012-05" db="EMBL/GenBank/DDBJ databases">
        <authorList>
            <person name="Weinstock G."/>
            <person name="Sodergren E."/>
            <person name="Lobos E.A."/>
            <person name="Fulton L."/>
            <person name="Fulton R."/>
            <person name="Courtney L."/>
            <person name="Fronick C."/>
            <person name="O'Laughlin M."/>
            <person name="Godfrey J."/>
            <person name="Wilson R.M."/>
            <person name="Miner T."/>
            <person name="Farmer C."/>
            <person name="Delehaunty K."/>
            <person name="Cordes M."/>
            <person name="Minx P."/>
            <person name="Tomlinson C."/>
            <person name="Chen J."/>
            <person name="Wollam A."/>
            <person name="Pepin K.H."/>
            <person name="Bhonagiri V."/>
            <person name="Zhang X."/>
            <person name="Suruliraj S."/>
            <person name="Warren W."/>
            <person name="Mitreva M."/>
            <person name="Mardis E.R."/>
            <person name="Wilson R.K."/>
        </authorList>
    </citation>
    <scope>NUCLEOTIDE SEQUENCE [LARGE SCALE GENOMIC DNA]</scope>
    <source>
        <strain evidence="8 9">F0235</strain>
    </source>
</reference>
<proteinExistence type="inferred from homology"/>
<gene>
    <name evidence="8" type="ORF">HMPREF9997_02767</name>
</gene>
<name>L1M935_9CORY</name>
<dbReference type="GO" id="GO:0046103">
    <property type="term" value="P:inosine biosynthetic process"/>
    <property type="evidence" value="ECO:0007669"/>
    <property type="project" value="TreeGrafter"/>
</dbReference>
<dbReference type="NCBIfam" id="TIGR01430">
    <property type="entry name" value="aden_deam"/>
    <property type="match status" value="1"/>
</dbReference>
<dbReference type="PATRIC" id="fig|1035195.3.peg.2481"/>
<keyword evidence="9" id="KW-1185">Reference proteome</keyword>
<sequence>MQSHSHDLPEINPEYKSLSREVVHQLPKVVLHDHLDGGLRPATIVELAATSGYSGLPTTDPEKLGQWFFDAANSGSLPQYLETFAHTCAVMQTEDAIERVAREAVEDLAADGVVYAELRFAPEQHQEQGLTLQQVVDAAVRGCKAGEQSAQEQGHVIIARLILCGMRHAARTQEIAELTVQNCGPDSPDLYVVAFDIAGAEDGFSPDQHAEAFTLLRDNFVPFTVHAGEAAGEESIAAAMRQGACRLGHGARVYEDFGVDAENVGIQPGRMSSFIRDRGTVLELCPTSNVQTGVVDDIADHPLPLLHQLGFACTVNTDNRLVSGTTMTDEMMVLVDVFGYDLEGLFELTTTAIDAAFLPVLQRREIYDTLIVPGYAKFAAEQDHQAGHTVNHDHERINAADLHLDEETLAMIDPQMLEELGIDPKDLGH</sequence>
<dbReference type="GO" id="GO:0043103">
    <property type="term" value="P:hypoxanthine salvage"/>
    <property type="evidence" value="ECO:0007669"/>
    <property type="project" value="TreeGrafter"/>
</dbReference>
<dbReference type="AlphaFoldDB" id="L1M935"/>
<protein>
    <recommendedName>
        <fullName evidence="3">adenosine deaminase</fullName>
        <ecNumber evidence="3">3.5.4.4</ecNumber>
    </recommendedName>
</protein>
<dbReference type="InterPro" id="IPR006330">
    <property type="entry name" value="Ado/ade_deaminase"/>
</dbReference>
<dbReference type="InterPro" id="IPR032466">
    <property type="entry name" value="Metal_Hydrolase"/>
</dbReference>
<dbReference type="GO" id="GO:0006154">
    <property type="term" value="P:adenosine catabolic process"/>
    <property type="evidence" value="ECO:0007669"/>
    <property type="project" value="TreeGrafter"/>
</dbReference>
<evidence type="ECO:0000313" key="9">
    <source>
        <dbReference type="Proteomes" id="UP000010445"/>
    </source>
</evidence>
<keyword evidence="4" id="KW-0479">Metal-binding</keyword>
<comment type="caution">
    <text evidence="8">The sequence shown here is derived from an EMBL/GenBank/DDBJ whole genome shotgun (WGS) entry which is preliminary data.</text>
</comment>
<evidence type="ECO:0000313" key="8">
    <source>
        <dbReference type="EMBL" id="EKX87441.1"/>
    </source>
</evidence>
<dbReference type="NCBIfam" id="NF006847">
    <property type="entry name" value="PRK09358.1-2"/>
    <property type="match status" value="1"/>
</dbReference>
<comment type="cofactor">
    <cofactor evidence="1">
        <name>Zn(2+)</name>
        <dbReference type="ChEBI" id="CHEBI:29105"/>
    </cofactor>
</comment>
<evidence type="ECO:0000256" key="2">
    <source>
        <dbReference type="ARBA" id="ARBA00006676"/>
    </source>
</evidence>
<dbReference type="HOGENOM" id="CLU_039228_0_0_11"/>
<dbReference type="EMBL" id="AMEM01000044">
    <property type="protein sequence ID" value="EKX87441.1"/>
    <property type="molecule type" value="Genomic_DNA"/>
</dbReference>
<dbReference type="STRING" id="1035195.HMPREF9997_02767"/>
<comment type="similarity">
    <text evidence="2">Belongs to the metallo-dependent hydrolases superfamily. Adenosine and AMP deaminases family.</text>
</comment>
<feature type="domain" description="Adenosine deaminase" evidence="7">
    <location>
        <begin position="27"/>
        <end position="370"/>
    </location>
</feature>